<dbReference type="Gene3D" id="2.60.120.430">
    <property type="entry name" value="Galactose-binding lectin"/>
    <property type="match status" value="1"/>
</dbReference>
<reference evidence="4" key="1">
    <citation type="submission" date="2014-04" db="EMBL/GenBank/DDBJ databases">
        <title>Whole-Genome optical mapping and complete genome sequence of Sphingobacterium deserti sp. nov., a new spaces isolated from desert in the west of China.</title>
        <authorList>
            <person name="Teng C."/>
            <person name="Zhou Z."/>
            <person name="Li X."/>
            <person name="Chen M."/>
            <person name="Lin M."/>
            <person name="Wang L."/>
            <person name="Su S."/>
            <person name="Zhang C."/>
            <person name="Zhang W."/>
        </authorList>
    </citation>
    <scope>NUCLEOTIDE SEQUENCE [LARGE SCALE GENOMIC DNA]</scope>
    <source>
        <strain evidence="4">ACCC05744</strain>
    </source>
</reference>
<dbReference type="InterPro" id="IPR019282">
    <property type="entry name" value="Glycoamylase-like_cons_dom"/>
</dbReference>
<dbReference type="AlphaFoldDB" id="A0A0B8SZW3"/>
<proteinExistence type="predicted"/>
<dbReference type="Gene3D" id="1.50.10.140">
    <property type="match status" value="1"/>
</dbReference>
<organism evidence="3 4">
    <name type="scientific">Sphingobacterium deserti</name>
    <dbReference type="NCBI Taxonomy" id="1229276"/>
    <lineage>
        <taxon>Bacteria</taxon>
        <taxon>Pseudomonadati</taxon>
        <taxon>Bacteroidota</taxon>
        <taxon>Sphingobacteriia</taxon>
        <taxon>Sphingobacteriales</taxon>
        <taxon>Sphingobacteriaceae</taxon>
        <taxon>Sphingobacterium</taxon>
    </lineage>
</organism>
<keyword evidence="1" id="KW-0732">Signal</keyword>
<dbReference type="PATRIC" id="fig|1229276.3.peg.3191"/>
<sequence length="734" mass="84359">MKCFYSYILSVISFFSIVTQVHADTYPEVVFDNSLVRGVYAKSKVEYQGQSWVENLNGHLLVSDTLFFTPGNALSIQYKSAPAGDWKVDLQYNRQKLTYQVNQSDFLVFQLFVKTEYTQKGDLPKIGIKQRHNETDYLDLMPYMEDFSYNTWTRVKIPIAKFKNLMMREPITAVRLLQNNASEKTHQIFIDQMEFLPKNVSQVRLSSPAILSSAIAYDKQVHLQWQLPLTPSIRYIKIYRSEDGKAFTPVGIRPTSMQSCLDYVPDLNKTYYYKIAWIDYNYVESPFSPVKEVKTKRLNENELLDLVQGAHVNYFTENYDINSGMYLPFGMKDRAVVSVKESGNAILSLIVGVQRERLNRQVAVGRINRILTFLAKGQNRYGIFPTYFDGRTGLPDYRENEPTYDVLATSSLIESLLVARQFFNDERDNEANLRDKISKLYDGVQWDRLLASGYEDVLLERVSGVDSAKQYATLGGVNESINAYLLAMASRTHPIPLSAYENGIKHIDLRYASAYSKMDSLAKDTLSLVRETFRLAFNPLGNEVNENAERVSIRQDTMLYGEHLLFGSARGSLLEFYKPFFTIDPKLLADSEINYEEAIRNYIKVRKRRDNEIGVGSTDSDIWGFYQLTDSVGSYRINPAIAPASMFLLPNEGRKSILALYENKSENFFTEYGFRAWLDLRDNDVSEEYFATNQAAVAVCIENARSGLIWNLYKEIPEIKLVLSKLRERNQKTN</sequence>
<evidence type="ECO:0000256" key="1">
    <source>
        <dbReference type="SAM" id="SignalP"/>
    </source>
</evidence>
<dbReference type="eggNOG" id="COG5368">
    <property type="taxonomic scope" value="Bacteria"/>
</dbReference>
<dbReference type="EMBL" id="JJMU01000054">
    <property type="protein sequence ID" value="KGE13251.1"/>
    <property type="molecule type" value="Genomic_DNA"/>
</dbReference>
<reference evidence="3 4" key="2">
    <citation type="journal article" date="2015" name="PLoS ONE">
        <title>Whole-Genome Optical Mapping and Finished Genome Sequence of Sphingobacterium deserti sp. nov., a New Species Isolated from the Western Desert of China.</title>
        <authorList>
            <person name="Teng C."/>
            <person name="Zhou Z."/>
            <person name="Molnar I."/>
            <person name="Li X."/>
            <person name="Tang R."/>
            <person name="Chen M."/>
            <person name="Wang L."/>
            <person name="Su S."/>
            <person name="Zhang W."/>
            <person name="Lin M."/>
        </authorList>
    </citation>
    <scope>NUCLEOTIDE SEQUENCE [LARGE SCALE GENOMIC DNA]</scope>
    <source>
        <strain evidence="4">ACCC05744</strain>
    </source>
</reference>
<dbReference type="OrthoDB" id="5937621at2"/>
<dbReference type="RefSeq" id="WP_052072451.1">
    <property type="nucleotide sequence ID" value="NZ_JJMU01000054.1"/>
</dbReference>
<evidence type="ECO:0000313" key="4">
    <source>
        <dbReference type="Proteomes" id="UP000031802"/>
    </source>
</evidence>
<keyword evidence="4" id="KW-1185">Reference proteome</keyword>
<dbReference type="Gene3D" id="2.60.40.10">
    <property type="entry name" value="Immunoglobulins"/>
    <property type="match status" value="1"/>
</dbReference>
<accession>A0A0B8SZW3</accession>
<dbReference type="Pfam" id="PF10091">
    <property type="entry name" value="Glycoamylase"/>
    <property type="match status" value="1"/>
</dbReference>
<comment type="caution">
    <text evidence="3">The sequence shown here is derived from an EMBL/GenBank/DDBJ whole genome shotgun (WGS) entry which is preliminary data.</text>
</comment>
<dbReference type="InterPro" id="IPR013783">
    <property type="entry name" value="Ig-like_fold"/>
</dbReference>
<dbReference type="Proteomes" id="UP000031802">
    <property type="component" value="Unassembled WGS sequence"/>
</dbReference>
<name>A0A0B8SZW3_9SPHI</name>
<dbReference type="STRING" id="1229276.DI53_3087"/>
<feature type="domain" description="Glycoamylase-like" evidence="2">
    <location>
        <begin position="539"/>
        <end position="717"/>
    </location>
</feature>
<evidence type="ECO:0000313" key="3">
    <source>
        <dbReference type="EMBL" id="KGE13251.1"/>
    </source>
</evidence>
<protein>
    <recommendedName>
        <fullName evidence="2">Glycoamylase-like domain-containing protein</fullName>
    </recommendedName>
</protein>
<feature type="chain" id="PRO_5002125054" description="Glycoamylase-like domain-containing protein" evidence="1">
    <location>
        <begin position="24"/>
        <end position="734"/>
    </location>
</feature>
<feature type="signal peptide" evidence="1">
    <location>
        <begin position="1"/>
        <end position="23"/>
    </location>
</feature>
<gene>
    <name evidence="3" type="ORF">DI53_3087</name>
</gene>
<evidence type="ECO:0000259" key="2">
    <source>
        <dbReference type="Pfam" id="PF10091"/>
    </source>
</evidence>